<evidence type="ECO:0000313" key="1">
    <source>
        <dbReference type="EMBL" id="KHG13595.1"/>
    </source>
</evidence>
<dbReference type="Proteomes" id="UP000032142">
    <property type="component" value="Unassembled WGS sequence"/>
</dbReference>
<dbReference type="AlphaFoldDB" id="A0A0B0NL64"/>
<gene>
    <name evidence="1" type="ORF">F383_05239</name>
</gene>
<name>A0A0B0NL64_GOSAR</name>
<protein>
    <submittedName>
        <fullName evidence="1">Uncharacterized protein</fullName>
    </submittedName>
</protein>
<organism evidence="1 2">
    <name type="scientific">Gossypium arboreum</name>
    <name type="common">Tree cotton</name>
    <name type="synonym">Gossypium nanking</name>
    <dbReference type="NCBI Taxonomy" id="29729"/>
    <lineage>
        <taxon>Eukaryota</taxon>
        <taxon>Viridiplantae</taxon>
        <taxon>Streptophyta</taxon>
        <taxon>Embryophyta</taxon>
        <taxon>Tracheophyta</taxon>
        <taxon>Spermatophyta</taxon>
        <taxon>Magnoliopsida</taxon>
        <taxon>eudicotyledons</taxon>
        <taxon>Gunneridae</taxon>
        <taxon>Pentapetalae</taxon>
        <taxon>rosids</taxon>
        <taxon>malvids</taxon>
        <taxon>Malvales</taxon>
        <taxon>Malvaceae</taxon>
        <taxon>Malvoideae</taxon>
        <taxon>Gossypium</taxon>
    </lineage>
</organism>
<evidence type="ECO:0000313" key="2">
    <source>
        <dbReference type="Proteomes" id="UP000032142"/>
    </source>
</evidence>
<sequence>MDNLRLMIPESLQHGPFKHILEEKRNVKLKAPVEKQPR</sequence>
<proteinExistence type="predicted"/>
<dbReference type="EMBL" id="KN399948">
    <property type="protein sequence ID" value="KHG13595.1"/>
    <property type="molecule type" value="Genomic_DNA"/>
</dbReference>
<accession>A0A0B0NL64</accession>
<keyword evidence="2" id="KW-1185">Reference proteome</keyword>
<reference evidence="2" key="1">
    <citation type="submission" date="2014-09" db="EMBL/GenBank/DDBJ databases">
        <authorList>
            <person name="Mudge J."/>
            <person name="Ramaraj T."/>
            <person name="Lindquist I.E."/>
            <person name="Bharti A.K."/>
            <person name="Sundararajan A."/>
            <person name="Cameron C.T."/>
            <person name="Woodward J.E."/>
            <person name="May G.D."/>
            <person name="Brubaker C."/>
            <person name="Broadhvest J."/>
            <person name="Wilkins T.A."/>
        </authorList>
    </citation>
    <scope>NUCLEOTIDE SEQUENCE</scope>
    <source>
        <strain evidence="2">cv. AKA8401</strain>
    </source>
</reference>